<feature type="domain" description="Cytochrome c" evidence="6">
    <location>
        <begin position="272"/>
        <end position="359"/>
    </location>
</feature>
<reference evidence="7" key="1">
    <citation type="submission" date="2019-02" db="EMBL/GenBank/DDBJ databases">
        <authorList>
            <person name="Li S.-H."/>
        </authorList>
    </citation>
    <scope>NUCLEOTIDE SEQUENCE</scope>
    <source>
        <strain evidence="7">IMCC11814</strain>
    </source>
</reference>
<dbReference type="EMBL" id="SHNO01000001">
    <property type="protein sequence ID" value="MCX2977792.1"/>
    <property type="molecule type" value="Genomic_DNA"/>
</dbReference>
<dbReference type="PROSITE" id="PS01039">
    <property type="entry name" value="SBP_BACTERIAL_3"/>
    <property type="match status" value="1"/>
</dbReference>
<dbReference type="SUPFAM" id="SSF63829">
    <property type="entry name" value="Calcium-dependent phosphotriesterase"/>
    <property type="match status" value="1"/>
</dbReference>
<name>A0ABT3T8H8_9GAMM</name>
<dbReference type="PROSITE" id="PS51007">
    <property type="entry name" value="CYTC"/>
    <property type="match status" value="1"/>
</dbReference>
<dbReference type="InterPro" id="IPR011042">
    <property type="entry name" value="6-blade_b-propeller_TolB-like"/>
</dbReference>
<dbReference type="RefSeq" id="WP_279249499.1">
    <property type="nucleotide sequence ID" value="NZ_SHNO01000001.1"/>
</dbReference>
<dbReference type="PANTHER" id="PTHR33546:SF1">
    <property type="entry name" value="LARGE, MULTIFUNCTIONAL SECRETED PROTEIN"/>
    <property type="match status" value="1"/>
</dbReference>
<dbReference type="Gene3D" id="1.10.760.10">
    <property type="entry name" value="Cytochrome c-like domain"/>
    <property type="match status" value="1"/>
</dbReference>
<keyword evidence="1 5" id="KW-0349">Heme</keyword>
<sequence length="1061" mass="118128">MKKLIAYLLLMPLLLALLLSLGLFSIVQLGMVSPSELAFMSNLAKRDGPGAVIEILQGHLLGTESPFVTDPSYGRQQVEGRGNAPWVLRSNLDERPRILMFALAPHIWAAYDIQHQSLYQVWRGKVQFDGPAYNQQHGPQPHSEGAWYYRNENYSDWFIEVDGKRIPATIQYLGHEYGKDRKTAYMRFALSAEGYRLELTEQPEFALRDDGTPVFTRHFERLDNHQKITAGFSNTGNQYHIADGTLEIPLSDAIAIGPPESATSLLQSADRDIAKRGEAIIAGSDCLGCHAEGHRVSGPAWARIAGKFRGKAQEEVVSALATSVLEGGKGTWGQVPMPPHPELSREDAEAAVTYILGVDTTMAPLDSPLDDQGQAYMATPEYDYDILPKLTALHPSFRVEKVAPQGFEPRVGGMGLRSDGSLVVASWDLDGAVFLVDPEAPREQRVRRIAEGLHEPLGLTVVNDRIFVLQKQELTELIDTDGDDVIDLYRAASYDWPTSSNFHSFAFGLTHHEDDFYFLLSICVLPGGASCPDQYPTQGKLLRVDKNGDAVVHAAGFRTPNGIALGTDNSLYVTDNQGDWLPSSKFIEIEPGGFYGSRAVPDPGVISTQELPPSVWLPQDEVGNSPTQPLQLAEGPYAGQWIFGDIYNGGIKRVFLEEVDDRQQGAAFHFSAGFEAGVNRLLRAPDGSILVGEAGSRPNWGEYGKAWQGLERLIWVADRAFEMRAVRARSDGFDIELTQPLAEDIQLKLDDLLVKQWFYHPTEQYGGPKYDEQPLAVDTIQLSRDRRHIELRIPGLQAGYVVYLRLADRLRSASGAKLWTAEAWYTLNNIPTDDTEAAAPTRLVPAWRDLFDGETLAGWRNYGGNESDVSKWRVVDGTLVLEQDGIFPMWDLIKSAAFGGPAGDLIYYRESFRNFELSLEWKISPGGNSGIFYLVKDELENVPWHTGIEMQILDNELHSDGEIITHRAGDLYDLIAAKPETAKPAGEWNKVRIRIKDNHIEHWLNGVKVVSIERTSKKWNALVAASKFADMPDFGKFAEGYIVLQDHGDLVSYRNIRIREL</sequence>
<dbReference type="InterPro" id="IPR010496">
    <property type="entry name" value="AL/BT2_dom"/>
</dbReference>
<comment type="caution">
    <text evidence="7">The sequence shown here is derived from an EMBL/GenBank/DDBJ whole genome shotgun (WGS) entry which is preliminary data.</text>
</comment>
<protein>
    <submittedName>
        <fullName evidence="7">DUF1080 domain-containing protein</fullName>
    </submittedName>
</protein>
<dbReference type="Proteomes" id="UP001143304">
    <property type="component" value="Unassembled WGS sequence"/>
</dbReference>
<evidence type="ECO:0000256" key="5">
    <source>
        <dbReference type="PROSITE-ProRule" id="PRU00433"/>
    </source>
</evidence>
<dbReference type="Pfam" id="PF00034">
    <property type="entry name" value="Cytochrom_C"/>
    <property type="match status" value="1"/>
</dbReference>
<keyword evidence="4 5" id="KW-0408">Iron</keyword>
<evidence type="ECO:0000259" key="6">
    <source>
        <dbReference type="PROSITE" id="PS51007"/>
    </source>
</evidence>
<dbReference type="Pfam" id="PF06439">
    <property type="entry name" value="3keto-disac_hyd"/>
    <property type="match status" value="1"/>
</dbReference>
<proteinExistence type="predicted"/>
<dbReference type="Gene3D" id="2.60.120.560">
    <property type="entry name" value="Exo-inulinase, domain 1"/>
    <property type="match status" value="1"/>
</dbReference>
<evidence type="ECO:0000313" key="8">
    <source>
        <dbReference type="Proteomes" id="UP001143304"/>
    </source>
</evidence>
<keyword evidence="8" id="KW-1185">Reference proteome</keyword>
<dbReference type="InterPro" id="IPR036909">
    <property type="entry name" value="Cyt_c-like_dom_sf"/>
</dbReference>
<dbReference type="SUPFAM" id="SSF46626">
    <property type="entry name" value="Cytochrome c"/>
    <property type="match status" value="1"/>
</dbReference>
<keyword evidence="2 5" id="KW-0479">Metal-binding</keyword>
<evidence type="ECO:0000256" key="3">
    <source>
        <dbReference type="ARBA" id="ARBA00022729"/>
    </source>
</evidence>
<evidence type="ECO:0000256" key="4">
    <source>
        <dbReference type="ARBA" id="ARBA00023004"/>
    </source>
</evidence>
<dbReference type="InterPro" id="IPR018313">
    <property type="entry name" value="SBP_3_CS"/>
</dbReference>
<evidence type="ECO:0000256" key="1">
    <source>
        <dbReference type="ARBA" id="ARBA00022617"/>
    </source>
</evidence>
<evidence type="ECO:0000313" key="7">
    <source>
        <dbReference type="EMBL" id="MCX2977792.1"/>
    </source>
</evidence>
<gene>
    <name evidence="7" type="ORF">EYC82_10550</name>
</gene>
<organism evidence="7 8">
    <name type="scientific">Candidatus Marimicrobium litorale</name>
    <dbReference type="NCBI Taxonomy" id="2518991"/>
    <lineage>
        <taxon>Bacteria</taxon>
        <taxon>Pseudomonadati</taxon>
        <taxon>Pseudomonadota</taxon>
        <taxon>Gammaproteobacteria</taxon>
        <taxon>Cellvibrionales</taxon>
        <taxon>Halieaceae</taxon>
        <taxon>Marimicrobium</taxon>
    </lineage>
</organism>
<evidence type="ECO:0000256" key="2">
    <source>
        <dbReference type="ARBA" id="ARBA00022723"/>
    </source>
</evidence>
<dbReference type="PANTHER" id="PTHR33546">
    <property type="entry name" value="LARGE, MULTIFUNCTIONAL SECRETED PROTEIN-RELATED"/>
    <property type="match status" value="1"/>
</dbReference>
<dbReference type="Gene3D" id="2.120.10.30">
    <property type="entry name" value="TolB, C-terminal domain"/>
    <property type="match status" value="1"/>
</dbReference>
<keyword evidence="3" id="KW-0732">Signal</keyword>
<dbReference type="InterPro" id="IPR009056">
    <property type="entry name" value="Cyt_c-like_dom"/>
</dbReference>
<accession>A0ABT3T8H8</accession>